<name>A0A2T2WUT6_9FIRM</name>
<evidence type="ECO:0000256" key="4">
    <source>
        <dbReference type="ARBA" id="ARBA00022729"/>
    </source>
</evidence>
<dbReference type="GO" id="GO:0055085">
    <property type="term" value="P:transmembrane transport"/>
    <property type="evidence" value="ECO:0007669"/>
    <property type="project" value="InterPro"/>
</dbReference>
<evidence type="ECO:0000256" key="3">
    <source>
        <dbReference type="ARBA" id="ARBA00022448"/>
    </source>
</evidence>
<protein>
    <recommendedName>
        <fullName evidence="9">ABC transporter substrate-binding protein</fullName>
    </recommendedName>
</protein>
<evidence type="ECO:0000256" key="1">
    <source>
        <dbReference type="ARBA" id="ARBA00004196"/>
    </source>
</evidence>
<feature type="chain" id="PRO_5038544425" description="ABC transporter substrate-binding protein" evidence="6">
    <location>
        <begin position="37"/>
        <end position="454"/>
    </location>
</feature>
<keyword evidence="5" id="KW-0574">Periplasm</keyword>
<dbReference type="EMBL" id="PXYT01000045">
    <property type="protein sequence ID" value="PSR25996.1"/>
    <property type="molecule type" value="Genomic_DNA"/>
</dbReference>
<dbReference type="CDD" id="cd14748">
    <property type="entry name" value="PBP2_UgpB"/>
    <property type="match status" value="1"/>
</dbReference>
<feature type="signal peptide" evidence="6">
    <location>
        <begin position="1"/>
        <end position="36"/>
    </location>
</feature>
<dbReference type="PANTHER" id="PTHR43649">
    <property type="entry name" value="ARABINOSE-BINDING PROTEIN-RELATED"/>
    <property type="match status" value="1"/>
</dbReference>
<evidence type="ECO:0000313" key="8">
    <source>
        <dbReference type="Proteomes" id="UP000242699"/>
    </source>
</evidence>
<dbReference type="PROSITE" id="PS01037">
    <property type="entry name" value="SBP_BACTERIAL_1"/>
    <property type="match status" value="1"/>
</dbReference>
<evidence type="ECO:0008006" key="9">
    <source>
        <dbReference type="Google" id="ProtNLM"/>
    </source>
</evidence>
<dbReference type="InterPro" id="IPR050490">
    <property type="entry name" value="Bact_solute-bd_prot1"/>
</dbReference>
<keyword evidence="4 6" id="KW-0732">Signal</keyword>
<dbReference type="Proteomes" id="UP000242699">
    <property type="component" value="Unassembled WGS sequence"/>
</dbReference>
<dbReference type="InterPro" id="IPR006061">
    <property type="entry name" value="SBP_1_CS"/>
</dbReference>
<evidence type="ECO:0000256" key="5">
    <source>
        <dbReference type="ARBA" id="ARBA00022764"/>
    </source>
</evidence>
<keyword evidence="3" id="KW-0813">Transport</keyword>
<comment type="subcellular location">
    <subcellularLocation>
        <location evidence="1">Cell envelope</location>
    </subcellularLocation>
</comment>
<evidence type="ECO:0000256" key="6">
    <source>
        <dbReference type="SAM" id="SignalP"/>
    </source>
</evidence>
<sequence>MGNKRQGKKKGRVLQMPAKKVAALVMASTLVGVIGAGCGTAPSASHPPSSPTASGPVSITFMEAMSSGTLKTAMQSLVSQFEKSHKNMTVNLEVEPSYGVLKTKIEASVTAGQAPTIAQAYEDWAAGYANSGAIVPLNSYVNGSHGITAQEKSQIWPGVWADQFLPDGKIWMWPFNKSDFVMYYNKTWLKKANLPVPTTWAQFASDAQAVTSSSANTWGVSIDPGSSSGAANGTYFFVALIRAYGGHLMKKGKPTFDTAASRAALSYVVHMYQNGSMKFGTNYPGQTAMGAGHGLFDLSTIASYYYNEQAIGGKFAMGVASFPKGPSGEGNVMQGTNIVMFSSASTLQKNAAWTFMKWLSEPAQTAYWATHTGYLPVTRAALPLMTTYYNTHPYQKIAADSLANARPTPPVAGMAEAIGALSNAIQAATIAHQSVSHALATAQSQAIQDLASAK</sequence>
<comment type="caution">
    <text evidence="7">The sequence shown here is derived from an EMBL/GenBank/DDBJ whole genome shotgun (WGS) entry which is preliminary data.</text>
</comment>
<accession>A0A2T2WUT6</accession>
<evidence type="ECO:0000256" key="2">
    <source>
        <dbReference type="ARBA" id="ARBA00008520"/>
    </source>
</evidence>
<dbReference type="InterPro" id="IPR006059">
    <property type="entry name" value="SBP"/>
</dbReference>
<proteinExistence type="inferred from homology"/>
<dbReference type="Pfam" id="PF13416">
    <property type="entry name" value="SBP_bac_8"/>
    <property type="match status" value="1"/>
</dbReference>
<gene>
    <name evidence="7" type="ORF">C7B43_15400</name>
</gene>
<dbReference type="SUPFAM" id="SSF53850">
    <property type="entry name" value="Periplasmic binding protein-like II"/>
    <property type="match status" value="1"/>
</dbReference>
<dbReference type="Gene3D" id="3.40.190.10">
    <property type="entry name" value="Periplasmic binding protein-like II"/>
    <property type="match status" value="1"/>
</dbReference>
<dbReference type="GO" id="GO:0030313">
    <property type="term" value="C:cell envelope"/>
    <property type="evidence" value="ECO:0007669"/>
    <property type="project" value="UniProtKB-SubCell"/>
</dbReference>
<dbReference type="PANTHER" id="PTHR43649:SF31">
    <property type="entry name" value="SN-GLYCEROL-3-PHOSPHATE-BINDING PERIPLASMIC PROTEIN UGPB"/>
    <property type="match status" value="1"/>
</dbReference>
<dbReference type="AlphaFoldDB" id="A0A2T2WUT6"/>
<comment type="similarity">
    <text evidence="2">Belongs to the bacterial solute-binding protein 1 family.</text>
</comment>
<evidence type="ECO:0000313" key="7">
    <source>
        <dbReference type="EMBL" id="PSR25996.1"/>
    </source>
</evidence>
<reference evidence="7 8" key="1">
    <citation type="journal article" date="2014" name="BMC Genomics">
        <title>Comparison of environmental and isolate Sulfobacillus genomes reveals diverse carbon, sulfur, nitrogen, and hydrogen metabolisms.</title>
        <authorList>
            <person name="Justice N.B."/>
            <person name="Norman A."/>
            <person name="Brown C.T."/>
            <person name="Singh A."/>
            <person name="Thomas B.C."/>
            <person name="Banfield J.F."/>
        </authorList>
    </citation>
    <scope>NUCLEOTIDE SEQUENCE [LARGE SCALE GENOMIC DNA]</scope>
    <source>
        <strain evidence="7">AMDSBA1</strain>
    </source>
</reference>
<organism evidence="7 8">
    <name type="scientific">Sulfobacillus benefaciens</name>
    <dbReference type="NCBI Taxonomy" id="453960"/>
    <lineage>
        <taxon>Bacteria</taxon>
        <taxon>Bacillati</taxon>
        <taxon>Bacillota</taxon>
        <taxon>Clostridia</taxon>
        <taxon>Eubacteriales</taxon>
        <taxon>Clostridiales Family XVII. Incertae Sedis</taxon>
        <taxon>Sulfobacillus</taxon>
    </lineage>
</organism>